<proteinExistence type="predicted"/>
<evidence type="ECO:0000256" key="1">
    <source>
        <dbReference type="ARBA" id="ARBA00022670"/>
    </source>
</evidence>
<evidence type="ECO:0000313" key="5">
    <source>
        <dbReference type="EMBL" id="EQD60883.1"/>
    </source>
</evidence>
<feature type="non-terminal residue" evidence="5">
    <location>
        <position position="315"/>
    </location>
</feature>
<feature type="domain" description="Peptidase S53" evidence="4">
    <location>
        <begin position="1"/>
        <end position="315"/>
    </location>
</feature>
<dbReference type="InterPro" id="IPR030400">
    <property type="entry name" value="Sedolisin_dom"/>
</dbReference>
<dbReference type="GO" id="GO:0004252">
    <property type="term" value="F:serine-type endopeptidase activity"/>
    <property type="evidence" value="ECO:0007669"/>
    <property type="project" value="InterPro"/>
</dbReference>
<gene>
    <name evidence="5" type="ORF">B2A_03453</name>
</gene>
<dbReference type="PROSITE" id="PS51695">
    <property type="entry name" value="SEDOLISIN"/>
    <property type="match status" value="1"/>
</dbReference>
<dbReference type="EMBL" id="AUZZ01002313">
    <property type="protein sequence ID" value="EQD60883.1"/>
    <property type="molecule type" value="Genomic_DNA"/>
</dbReference>
<dbReference type="GO" id="GO:0008240">
    <property type="term" value="F:tripeptidyl-peptidase activity"/>
    <property type="evidence" value="ECO:0007669"/>
    <property type="project" value="TreeGrafter"/>
</dbReference>
<dbReference type="SUPFAM" id="SSF52743">
    <property type="entry name" value="Subtilisin-like"/>
    <property type="match status" value="1"/>
</dbReference>
<dbReference type="InterPro" id="IPR000209">
    <property type="entry name" value="Peptidase_S8/S53_dom"/>
</dbReference>
<keyword evidence="3" id="KW-0720">Serine protease</keyword>
<keyword evidence="2" id="KW-0378">Hydrolase</keyword>
<evidence type="ECO:0000259" key="4">
    <source>
        <dbReference type="PROSITE" id="PS51695"/>
    </source>
</evidence>
<keyword evidence="1" id="KW-0645">Protease</keyword>
<organism evidence="5">
    <name type="scientific">mine drainage metagenome</name>
    <dbReference type="NCBI Taxonomy" id="410659"/>
    <lineage>
        <taxon>unclassified sequences</taxon>
        <taxon>metagenomes</taxon>
        <taxon>ecological metagenomes</taxon>
    </lineage>
</organism>
<accession>T1AWW3</accession>
<dbReference type="InterPro" id="IPR036852">
    <property type="entry name" value="Peptidase_S8/S53_dom_sf"/>
</dbReference>
<dbReference type="Gene3D" id="3.40.50.200">
    <property type="entry name" value="Peptidase S8/S53 domain"/>
    <property type="match status" value="1"/>
</dbReference>
<protein>
    <submittedName>
        <fullName evidence="5">Peptidase S53 propeptide</fullName>
    </submittedName>
</protein>
<reference evidence="5" key="1">
    <citation type="submission" date="2013-08" db="EMBL/GenBank/DDBJ databases">
        <authorList>
            <person name="Mendez C."/>
            <person name="Richter M."/>
            <person name="Ferrer M."/>
            <person name="Sanchez J."/>
        </authorList>
    </citation>
    <scope>NUCLEOTIDE SEQUENCE</scope>
</reference>
<dbReference type="PROSITE" id="PS00138">
    <property type="entry name" value="SUBTILASE_SER"/>
    <property type="match status" value="1"/>
</dbReference>
<reference evidence="5" key="2">
    <citation type="journal article" date="2014" name="ISME J.">
        <title>Microbial stratification in low pH oxic and suboxic macroscopic growths along an acid mine drainage.</title>
        <authorList>
            <person name="Mendez-Garcia C."/>
            <person name="Mesa V."/>
            <person name="Sprenger R.R."/>
            <person name="Richter M."/>
            <person name="Diez M.S."/>
            <person name="Solano J."/>
            <person name="Bargiela R."/>
            <person name="Golyshina O.V."/>
            <person name="Manteca A."/>
            <person name="Ramos J.L."/>
            <person name="Gallego J.R."/>
            <person name="Llorente I."/>
            <person name="Martins Dos Santos V.A."/>
            <person name="Jensen O.N."/>
            <person name="Pelaez A.I."/>
            <person name="Sanchez J."/>
            <person name="Ferrer M."/>
        </authorList>
    </citation>
    <scope>NUCLEOTIDE SEQUENCE</scope>
</reference>
<name>T1AWW3_9ZZZZ</name>
<dbReference type="Pfam" id="PF00082">
    <property type="entry name" value="Peptidase_S8"/>
    <property type="match status" value="1"/>
</dbReference>
<feature type="non-terminal residue" evidence="5">
    <location>
        <position position="1"/>
    </location>
</feature>
<comment type="caution">
    <text evidence="5">The sequence shown here is derived from an EMBL/GenBank/DDBJ whole genome shotgun (WGS) entry which is preliminary data.</text>
</comment>
<sequence>SCFSLPSPTITFSYPVPGGNMNSSTSSGWGLETALDTQWSHASAPGAAIDLVLSPNSGYGLYYGVDYLVAQDQVGVISLSWGESELGIYNGGPCSFQCNATTDGSLALLGPPLAAAAAEGIDVFVASGDCGANGGTAIYSPWFPASDPFAIGVGGTQLNVTGDQYRSENGWSGTQTTCNNQGGSGGGFSVLPRPPWQVGPGFSRFPSQTTRGVPDVSLVAGTALGMFFQGNDAYVEGTSDAAPQWAGYAALLASAKGASHPGFLAPRLYSVLNSSGYPVAFHPILSGWNGYTADTVGTRSPGSAPRTSRSSSPTS</sequence>
<dbReference type="GO" id="GO:0006508">
    <property type="term" value="P:proteolysis"/>
    <property type="evidence" value="ECO:0007669"/>
    <property type="project" value="UniProtKB-KW"/>
</dbReference>
<dbReference type="PANTHER" id="PTHR14218:SF15">
    <property type="entry name" value="TRIPEPTIDYL-PEPTIDASE 1"/>
    <property type="match status" value="1"/>
</dbReference>
<dbReference type="AlphaFoldDB" id="T1AWW3"/>
<dbReference type="InterPro" id="IPR023828">
    <property type="entry name" value="Peptidase_S8_Ser-AS"/>
</dbReference>
<dbReference type="InterPro" id="IPR050819">
    <property type="entry name" value="Tripeptidyl-peptidase_I"/>
</dbReference>
<evidence type="ECO:0000256" key="3">
    <source>
        <dbReference type="ARBA" id="ARBA00022825"/>
    </source>
</evidence>
<evidence type="ECO:0000256" key="2">
    <source>
        <dbReference type="ARBA" id="ARBA00022801"/>
    </source>
</evidence>
<dbReference type="PANTHER" id="PTHR14218">
    <property type="entry name" value="PROTEASE S8 TRIPEPTIDYL PEPTIDASE I CLN2"/>
    <property type="match status" value="1"/>
</dbReference>